<sequence>MAPVYCNGCGARADEYDNFCDRCGRELRRRQILEEEVDCSPYIDHSDIAKFRYDNNDRLVDTDRRLLQEALTLVTSENQWVWRNAKVSVYGVLVRAVFYSGDRTNKFVVQLNSEDRPTHVVEERGWRLWFKDSFKTAWGWLKDVGSKVAGALTGPLAKLAIGWWS</sequence>
<reference evidence="2" key="1">
    <citation type="submission" date="2025-08" db="UniProtKB">
        <authorList>
            <consortium name="RefSeq"/>
        </authorList>
    </citation>
    <scope>IDENTIFICATION</scope>
    <source>
        <tissue evidence="2">Gonad</tissue>
    </source>
</reference>
<name>A0A6P4ZW00_BRABE</name>
<keyword evidence="1" id="KW-1185">Reference proteome</keyword>
<gene>
    <name evidence="2" type="primary">LOC109477188</name>
</gene>
<dbReference type="AlphaFoldDB" id="A0A6P4ZW00"/>
<proteinExistence type="predicted"/>
<dbReference type="KEGG" id="bbel:109477188"/>
<evidence type="ECO:0000313" key="1">
    <source>
        <dbReference type="Proteomes" id="UP000515135"/>
    </source>
</evidence>
<dbReference type="RefSeq" id="XP_019633816.1">
    <property type="nucleotide sequence ID" value="XM_019778257.1"/>
</dbReference>
<evidence type="ECO:0000313" key="2">
    <source>
        <dbReference type="RefSeq" id="XP_019633816.1"/>
    </source>
</evidence>
<dbReference type="OrthoDB" id="9981976at2759"/>
<organism evidence="1 2">
    <name type="scientific">Branchiostoma belcheri</name>
    <name type="common">Amphioxus</name>
    <dbReference type="NCBI Taxonomy" id="7741"/>
    <lineage>
        <taxon>Eukaryota</taxon>
        <taxon>Metazoa</taxon>
        <taxon>Chordata</taxon>
        <taxon>Cephalochordata</taxon>
        <taxon>Leptocardii</taxon>
        <taxon>Amphioxiformes</taxon>
        <taxon>Branchiostomatidae</taxon>
        <taxon>Branchiostoma</taxon>
    </lineage>
</organism>
<dbReference type="GeneID" id="109477188"/>
<accession>A0A6P4ZW00</accession>
<dbReference type="Proteomes" id="UP000515135">
    <property type="component" value="Unplaced"/>
</dbReference>
<protein>
    <submittedName>
        <fullName evidence="2">Uncharacterized protein LOC109477188</fullName>
    </submittedName>
</protein>